<dbReference type="PANTHER" id="PTHR36014">
    <property type="entry name" value="OS03G0176600 PROTEIN"/>
    <property type="match status" value="1"/>
</dbReference>
<comment type="caution">
    <text evidence="2">The sequence shown here is derived from an EMBL/GenBank/DDBJ whole genome shotgun (WGS) entry which is preliminary data.</text>
</comment>
<organism evidence="2 3">
    <name type="scientific">Morella rubra</name>
    <name type="common">Chinese bayberry</name>
    <dbReference type="NCBI Taxonomy" id="262757"/>
    <lineage>
        <taxon>Eukaryota</taxon>
        <taxon>Viridiplantae</taxon>
        <taxon>Streptophyta</taxon>
        <taxon>Embryophyta</taxon>
        <taxon>Tracheophyta</taxon>
        <taxon>Spermatophyta</taxon>
        <taxon>Magnoliopsida</taxon>
        <taxon>eudicotyledons</taxon>
        <taxon>Gunneridae</taxon>
        <taxon>Pentapetalae</taxon>
        <taxon>rosids</taxon>
        <taxon>fabids</taxon>
        <taxon>Fagales</taxon>
        <taxon>Myricaceae</taxon>
        <taxon>Morella</taxon>
    </lineage>
</organism>
<dbReference type="EMBL" id="RXIC02000021">
    <property type="protein sequence ID" value="KAB1219841.1"/>
    <property type="molecule type" value="Genomic_DNA"/>
</dbReference>
<dbReference type="InterPro" id="IPR057202">
    <property type="entry name" value="DUF7880"/>
</dbReference>
<dbReference type="OrthoDB" id="512787at2759"/>
<feature type="domain" description="DUF7880" evidence="1">
    <location>
        <begin position="84"/>
        <end position="210"/>
    </location>
</feature>
<dbReference type="Proteomes" id="UP000516437">
    <property type="component" value="Chromosome 3"/>
</dbReference>
<dbReference type="PANTHER" id="PTHR36014:SF1">
    <property type="entry name" value="OS03G0176700 PROTEIN"/>
    <property type="match status" value="1"/>
</dbReference>
<sequence length="236" mass="25823">MAILATPGHVSAKPCSSFTCPLAWTAKAKRKLLGATCALSPLKWRESRRLTSISIVLSPLLFIPNHAIAGSFLDKYVKKKKLEPLEVYVPAIILTQSQIKELENFLGADQPQYASCRSLLRYGPAASLRVNIRAVAQYAVDNGNGKIASDDVDQCLRALEELDSLLLHASRNDPEASIALMKGKIDIALSALDSLLHTVPSDVLEKGNAVADSYRNTEDVEPEILDREMQQLESIL</sequence>
<name>A0A6A1W3P3_9ROSI</name>
<evidence type="ECO:0000313" key="3">
    <source>
        <dbReference type="Proteomes" id="UP000516437"/>
    </source>
</evidence>
<keyword evidence="3" id="KW-1185">Reference proteome</keyword>
<evidence type="ECO:0000313" key="2">
    <source>
        <dbReference type="EMBL" id="KAB1219841.1"/>
    </source>
</evidence>
<proteinExistence type="predicted"/>
<gene>
    <name evidence="2" type="ORF">CJ030_MR3G009483</name>
</gene>
<accession>A0A6A1W3P3</accession>
<evidence type="ECO:0000259" key="1">
    <source>
        <dbReference type="Pfam" id="PF25306"/>
    </source>
</evidence>
<protein>
    <recommendedName>
        <fullName evidence="1">DUF7880 domain-containing protein</fullName>
    </recommendedName>
</protein>
<dbReference type="Pfam" id="PF25306">
    <property type="entry name" value="DUF7880"/>
    <property type="match status" value="1"/>
</dbReference>
<reference evidence="2 3" key="1">
    <citation type="journal article" date="2019" name="Plant Biotechnol. J.">
        <title>The red bayberry genome and genetic basis of sex determination.</title>
        <authorList>
            <person name="Jia H.M."/>
            <person name="Jia H.J."/>
            <person name="Cai Q.L."/>
            <person name="Wang Y."/>
            <person name="Zhao H.B."/>
            <person name="Yang W.F."/>
            <person name="Wang G.Y."/>
            <person name="Li Y.H."/>
            <person name="Zhan D.L."/>
            <person name="Shen Y.T."/>
            <person name="Niu Q.F."/>
            <person name="Chang L."/>
            <person name="Qiu J."/>
            <person name="Zhao L."/>
            <person name="Xie H.B."/>
            <person name="Fu W.Y."/>
            <person name="Jin J."/>
            <person name="Li X.W."/>
            <person name="Jiao Y."/>
            <person name="Zhou C.C."/>
            <person name="Tu T."/>
            <person name="Chai C.Y."/>
            <person name="Gao J.L."/>
            <person name="Fan L.J."/>
            <person name="van de Weg E."/>
            <person name="Wang J.Y."/>
            <person name="Gao Z.S."/>
        </authorList>
    </citation>
    <scope>NUCLEOTIDE SEQUENCE [LARGE SCALE GENOMIC DNA]</scope>
    <source>
        <tissue evidence="2">Leaves</tissue>
    </source>
</reference>
<dbReference type="AlphaFoldDB" id="A0A6A1W3P3"/>